<gene>
    <name evidence="1" type="ORF">NAPIS_ORF02269</name>
</gene>
<dbReference type="OrthoDB" id="2194416at2759"/>
<dbReference type="AlphaFoldDB" id="T0L651"/>
<dbReference type="HOGENOM" id="CLU_483197_0_0_1"/>
<protein>
    <submittedName>
        <fullName evidence="1">Uncharacterized protein</fullName>
    </submittedName>
</protein>
<evidence type="ECO:0000313" key="2">
    <source>
        <dbReference type="Proteomes" id="UP000053780"/>
    </source>
</evidence>
<organism evidence="1 2">
    <name type="scientific">Vairimorpha apis BRL 01</name>
    <dbReference type="NCBI Taxonomy" id="1037528"/>
    <lineage>
        <taxon>Eukaryota</taxon>
        <taxon>Fungi</taxon>
        <taxon>Fungi incertae sedis</taxon>
        <taxon>Microsporidia</taxon>
        <taxon>Nosematidae</taxon>
        <taxon>Vairimorpha</taxon>
    </lineage>
</organism>
<evidence type="ECO:0000313" key="1">
    <source>
        <dbReference type="EMBL" id="EQB60168.1"/>
    </source>
</evidence>
<name>T0L651_9MICR</name>
<dbReference type="VEuPathDB" id="MicrosporidiaDB:NAPIS_ORF02269"/>
<proteinExistence type="predicted"/>
<accession>T0L651</accession>
<dbReference type="Proteomes" id="UP000053780">
    <property type="component" value="Unassembled WGS sequence"/>
</dbReference>
<keyword evidence="2" id="KW-1185">Reference proteome</keyword>
<dbReference type="EMBL" id="KE647322">
    <property type="protein sequence ID" value="EQB60168.1"/>
    <property type="molecule type" value="Genomic_DNA"/>
</dbReference>
<sequence length="564" mass="66663">MTKNECKNKTNDNQEKNVEILIYLPPLPLIKVALTSSYQNAQFENLNKKERTVITIADENSLFLDDEPRRSHSQNLTILDFKFMNSLSGMELLLRDYLKEVKLSEWIEIICKKIKCLNLNPRKSCSEAKRILTLQPKHLILHMKKLNDTKETNLFYEYFLDYCSDSEELIVLYTAFLNKLLDEAQKNLQVGLIMETYRNIFLKKVLNVYNCRDKYKMLPHDYMRRHDEYLRCIHLQLCLNYGLSKSKKIRIHSLQEITTDIKHKYDLLTNHLTTFHKQYRNVLNNDYRTQTYVQARVPKMTLESLSMKARRGKYTTDENLESHKCESRPISTCSLPQGNNTFELKKQQDLMDNVKCENIQKIDTMTHMLEISDLSHAYQNSINSQRNATTNFSTNDVNKFKSPSMNIRIITILRKTKKIRDESITSNYLSTWLFGILSRSRIKINTKSSCLGETKHFFKIVRHKLNNEKSVDNCNGCEDDATLLNEILQPCYFSNLLFYRSFKLKLEEYKIIDFEICQRLNKDYTCSEKHKIENSSFEREAINIVENDTKSYLSQITSYINRKY</sequence>
<reference evidence="1 2" key="1">
    <citation type="journal article" date="2013" name="BMC Genomics">
        <title>Genome sequencing and comparative genomics of honey bee microsporidia, Nosema apis reveal novel insights into host-parasite interactions.</title>
        <authorList>
            <person name="Chen Yp."/>
            <person name="Pettis J.S."/>
            <person name="Zhao Y."/>
            <person name="Liu X."/>
            <person name="Tallon L.J."/>
            <person name="Sadzewicz L.D."/>
            <person name="Li R."/>
            <person name="Zheng H."/>
            <person name="Huang S."/>
            <person name="Zhang X."/>
            <person name="Hamilton M.C."/>
            <person name="Pernal S.F."/>
            <person name="Melathopoulos A.P."/>
            <person name="Yan X."/>
            <person name="Evans J.D."/>
        </authorList>
    </citation>
    <scope>NUCLEOTIDE SEQUENCE [LARGE SCALE GENOMIC DNA]</scope>
    <source>
        <strain evidence="1 2">BRL 01</strain>
    </source>
</reference>